<gene>
    <name evidence="2" type="ORF">QSP1433_LOCUS7879</name>
</gene>
<evidence type="ECO:0000313" key="2">
    <source>
        <dbReference type="EMBL" id="CAD9682917.1"/>
    </source>
</evidence>
<dbReference type="Pfam" id="PF08240">
    <property type="entry name" value="ADH_N"/>
    <property type="match status" value="1"/>
</dbReference>
<dbReference type="PANTHER" id="PTHR11695:SF294">
    <property type="entry name" value="RETICULON-4-INTERACTING PROTEIN 1, MITOCHONDRIAL"/>
    <property type="match status" value="1"/>
</dbReference>
<evidence type="ECO:0000259" key="1">
    <source>
        <dbReference type="SMART" id="SM00829"/>
    </source>
</evidence>
<feature type="domain" description="Enoyl reductase (ER)" evidence="1">
    <location>
        <begin position="22"/>
        <end position="367"/>
    </location>
</feature>
<dbReference type="Gene3D" id="3.40.50.720">
    <property type="entry name" value="NAD(P)-binding Rossmann-like Domain"/>
    <property type="match status" value="1"/>
</dbReference>
<reference evidence="2" key="1">
    <citation type="submission" date="2021-01" db="EMBL/GenBank/DDBJ databases">
        <authorList>
            <person name="Corre E."/>
            <person name="Pelletier E."/>
            <person name="Niang G."/>
            <person name="Scheremetjew M."/>
            <person name="Finn R."/>
            <person name="Kale V."/>
            <person name="Holt S."/>
            <person name="Cochrane G."/>
            <person name="Meng A."/>
            <person name="Brown T."/>
            <person name="Cohen L."/>
        </authorList>
    </citation>
    <scope>NUCLEOTIDE SEQUENCE</scope>
    <source>
        <strain evidence="2">NY070348D</strain>
    </source>
</reference>
<dbReference type="InterPro" id="IPR036291">
    <property type="entry name" value="NAD(P)-bd_dom_sf"/>
</dbReference>
<dbReference type="InterPro" id="IPR050700">
    <property type="entry name" value="YIM1/Zinc_Alcohol_DH_Fams"/>
</dbReference>
<dbReference type="InterPro" id="IPR020843">
    <property type="entry name" value="ER"/>
</dbReference>
<proteinExistence type="predicted"/>
<dbReference type="EMBL" id="HBHK01012525">
    <property type="protein sequence ID" value="CAD9682917.1"/>
    <property type="molecule type" value="Transcribed_RNA"/>
</dbReference>
<sequence length="372" mass="40265">MEKTMLACHYDTFGGRNVDKVGQIRKVGREDIEDGQMVIKVCASSLNPADYKQRSGESRLILGFKFPQVHGFDFSGQVVESKSNEFKAGDNVFGMCKGLRRGGLAEYMIVDADICVRKPESVSHEDAASVPLTGITAMMAFRKCGLKEFQKEKQPRVLVLGGAGGVGSIAIQLAKSLYNASFVATTASPGKKTEFVKSLGADLVVNYRENDFSIELASKDNAKLFDAILDCTGEVKKCPPLLAQGGGVFSIVESPTVEGLREFLVNSETAQFQKITCGVQGFLESSIGGCIFNRVTGATSLRNRCKKVGGTYNMVIGTGNREMVEVLADQLSKKSIRATIERVYPLCDSLEALSHLEDGHTMGKVVIKVCDL</sequence>
<dbReference type="SUPFAM" id="SSF50129">
    <property type="entry name" value="GroES-like"/>
    <property type="match status" value="1"/>
</dbReference>
<dbReference type="SUPFAM" id="SSF51735">
    <property type="entry name" value="NAD(P)-binding Rossmann-fold domains"/>
    <property type="match status" value="1"/>
</dbReference>
<dbReference type="SMART" id="SM00829">
    <property type="entry name" value="PKS_ER"/>
    <property type="match status" value="1"/>
</dbReference>
<name>A0A7S2WEB2_9STRA</name>
<protein>
    <recommendedName>
        <fullName evidence="1">Enoyl reductase (ER) domain-containing protein</fullName>
    </recommendedName>
</protein>
<accession>A0A7S2WEB2</accession>
<dbReference type="CDD" id="cd05289">
    <property type="entry name" value="MDR_like_2"/>
    <property type="match status" value="1"/>
</dbReference>
<dbReference type="AlphaFoldDB" id="A0A7S2WEB2"/>
<dbReference type="GO" id="GO:0016491">
    <property type="term" value="F:oxidoreductase activity"/>
    <property type="evidence" value="ECO:0007669"/>
    <property type="project" value="InterPro"/>
</dbReference>
<dbReference type="InterPro" id="IPR013154">
    <property type="entry name" value="ADH-like_N"/>
</dbReference>
<dbReference type="PANTHER" id="PTHR11695">
    <property type="entry name" value="ALCOHOL DEHYDROGENASE RELATED"/>
    <property type="match status" value="1"/>
</dbReference>
<dbReference type="Gene3D" id="3.90.180.10">
    <property type="entry name" value="Medium-chain alcohol dehydrogenases, catalytic domain"/>
    <property type="match status" value="1"/>
</dbReference>
<dbReference type="InterPro" id="IPR011032">
    <property type="entry name" value="GroES-like_sf"/>
</dbReference>
<organism evidence="2">
    <name type="scientific">Mucochytrium quahogii</name>
    <dbReference type="NCBI Taxonomy" id="96639"/>
    <lineage>
        <taxon>Eukaryota</taxon>
        <taxon>Sar</taxon>
        <taxon>Stramenopiles</taxon>
        <taxon>Bigyra</taxon>
        <taxon>Labyrinthulomycetes</taxon>
        <taxon>Thraustochytrida</taxon>
        <taxon>Thraustochytriidae</taxon>
        <taxon>Mucochytrium</taxon>
    </lineage>
</organism>
<dbReference type="Pfam" id="PF13602">
    <property type="entry name" value="ADH_zinc_N_2"/>
    <property type="match status" value="1"/>
</dbReference>